<comment type="caution">
    <text evidence="5">The sequence shown here is derived from an EMBL/GenBank/DDBJ whole genome shotgun (WGS) entry which is preliminary data.</text>
</comment>
<dbReference type="InterPro" id="IPR030374">
    <property type="entry name" value="PABS"/>
</dbReference>
<evidence type="ECO:0000313" key="6">
    <source>
        <dbReference type="Proteomes" id="UP001186944"/>
    </source>
</evidence>
<dbReference type="CDD" id="cd02440">
    <property type="entry name" value="AdoMet_MTases"/>
    <property type="match status" value="1"/>
</dbReference>
<sequence>MQDSASTKDLCSPAVGRLKKSTHIEDINIPWRCKIGKIEYHHSDGQLMLHFDKPEPYHVCIRKSKQFVLLDQLMTQVTETISVGAPDKVEGKKAGRRKKAHVLYQGIPALCFPDMETELQTVCECGNHGDKLITATAEDGSIYSPIKRAPGIVWQYGTLGDERIVEFDHTELLCNIDSKYQNIKIYKSAEFGNALFLDDDIMLGESDLIYTTTLLGVDRNDFKDKSILVLGGGDGGILHELLKLGPKHVIMAEIDDEVIKASRVHLRSVCGDSLDQYSGPNFQIRLEDCVKVLQESVQYSVKFDYIVNDLTEYSVSKEQYGFGYDFSTSNLILELSLKCLSSNGKYLARGNCLSARRYIEKFQKDLQGLGLEFKRRDVHVPSFRETYLFSKRQTEREREHRRI</sequence>
<evidence type="ECO:0000256" key="2">
    <source>
        <dbReference type="ARBA" id="ARBA00022679"/>
    </source>
</evidence>
<keyword evidence="6" id="KW-1185">Reference proteome</keyword>
<feature type="active site" description="Proton acceptor" evidence="3">
    <location>
        <position position="309"/>
    </location>
</feature>
<dbReference type="SUPFAM" id="SSF53335">
    <property type="entry name" value="S-adenosyl-L-methionine-dependent methyltransferases"/>
    <property type="match status" value="1"/>
</dbReference>
<dbReference type="PROSITE" id="PS01330">
    <property type="entry name" value="PABS_1"/>
    <property type="match status" value="1"/>
</dbReference>
<dbReference type="Gene3D" id="2.30.140.10">
    <property type="entry name" value="Spermidine synthase, tetramerisation domain"/>
    <property type="match status" value="1"/>
</dbReference>
<dbReference type="InterPro" id="IPR037163">
    <property type="entry name" value="Spermidine_synt_N_sf"/>
</dbReference>
<name>A0AA89BVD9_PINIB</name>
<evidence type="ECO:0000313" key="5">
    <source>
        <dbReference type="EMBL" id="KAK3095881.1"/>
    </source>
</evidence>
<gene>
    <name evidence="5" type="ORF">FSP39_020284</name>
</gene>
<feature type="domain" description="PABS" evidence="4">
    <location>
        <begin position="150"/>
        <end position="396"/>
    </location>
</feature>
<dbReference type="GO" id="GO:0006597">
    <property type="term" value="P:spermine biosynthetic process"/>
    <property type="evidence" value="ECO:0007669"/>
    <property type="project" value="InterPro"/>
</dbReference>
<dbReference type="InterPro" id="IPR029063">
    <property type="entry name" value="SAM-dependent_MTases_sf"/>
</dbReference>
<dbReference type="InterPro" id="IPR015576">
    <property type="entry name" value="Spermine_synthase_animal"/>
</dbReference>
<dbReference type="Pfam" id="PF17284">
    <property type="entry name" value="Spermine_synt_N"/>
    <property type="match status" value="1"/>
</dbReference>
<reference evidence="5" key="1">
    <citation type="submission" date="2019-08" db="EMBL/GenBank/DDBJ databases">
        <title>The improved chromosome-level genome for the pearl oyster Pinctada fucata martensii using PacBio sequencing and Hi-C.</title>
        <authorList>
            <person name="Zheng Z."/>
        </authorList>
    </citation>
    <scope>NUCLEOTIDE SEQUENCE</scope>
    <source>
        <strain evidence="5">ZZ-2019</strain>
        <tissue evidence="5">Adductor muscle</tissue>
    </source>
</reference>
<evidence type="ECO:0000259" key="4">
    <source>
        <dbReference type="PROSITE" id="PS51006"/>
    </source>
</evidence>
<dbReference type="EMBL" id="VSWD01000008">
    <property type="protein sequence ID" value="KAK3095881.1"/>
    <property type="molecule type" value="Genomic_DNA"/>
</dbReference>
<dbReference type="Proteomes" id="UP001186944">
    <property type="component" value="Unassembled WGS sequence"/>
</dbReference>
<keyword evidence="2 3" id="KW-0808">Transferase</keyword>
<evidence type="ECO:0000256" key="1">
    <source>
        <dbReference type="ARBA" id="ARBA00007867"/>
    </source>
</evidence>
<dbReference type="InterPro" id="IPR035246">
    <property type="entry name" value="Spermidine_synt_N"/>
</dbReference>
<dbReference type="PROSITE" id="PS51006">
    <property type="entry name" value="PABS_2"/>
    <property type="match status" value="1"/>
</dbReference>
<accession>A0AA89BVD9</accession>
<evidence type="ECO:0000256" key="3">
    <source>
        <dbReference type="PROSITE-ProRule" id="PRU00354"/>
    </source>
</evidence>
<keyword evidence="3" id="KW-0620">Polyamine biosynthesis</keyword>
<dbReference type="PANTHER" id="PTHR46315:SF1">
    <property type="entry name" value="SPERMINE SYNTHASE"/>
    <property type="match status" value="1"/>
</dbReference>
<dbReference type="GO" id="GO:0016768">
    <property type="term" value="F:spermine synthase activity"/>
    <property type="evidence" value="ECO:0007669"/>
    <property type="project" value="InterPro"/>
</dbReference>
<organism evidence="5 6">
    <name type="scientific">Pinctada imbricata</name>
    <name type="common">Atlantic pearl-oyster</name>
    <name type="synonym">Pinctada martensii</name>
    <dbReference type="NCBI Taxonomy" id="66713"/>
    <lineage>
        <taxon>Eukaryota</taxon>
        <taxon>Metazoa</taxon>
        <taxon>Spiralia</taxon>
        <taxon>Lophotrochozoa</taxon>
        <taxon>Mollusca</taxon>
        <taxon>Bivalvia</taxon>
        <taxon>Autobranchia</taxon>
        <taxon>Pteriomorphia</taxon>
        <taxon>Pterioida</taxon>
        <taxon>Pterioidea</taxon>
        <taxon>Pteriidae</taxon>
        <taxon>Pinctada</taxon>
    </lineage>
</organism>
<dbReference type="InterPro" id="IPR030373">
    <property type="entry name" value="PABS_CS"/>
</dbReference>
<dbReference type="PANTHER" id="PTHR46315">
    <property type="entry name" value="SPERMINE SYNTHASE"/>
    <property type="match status" value="1"/>
</dbReference>
<dbReference type="Pfam" id="PF01564">
    <property type="entry name" value="Spermine_synth"/>
    <property type="match status" value="1"/>
</dbReference>
<proteinExistence type="inferred from homology"/>
<dbReference type="Gene3D" id="3.40.50.150">
    <property type="entry name" value="Vaccinia Virus protein VP39"/>
    <property type="match status" value="1"/>
</dbReference>
<comment type="similarity">
    <text evidence="1">Belongs to the spermidine/spermine synthase family.</text>
</comment>
<protein>
    <recommendedName>
        <fullName evidence="4">PABS domain-containing protein</fullName>
    </recommendedName>
</protein>
<dbReference type="AlphaFoldDB" id="A0AA89BVD9"/>